<gene>
    <name evidence="2" type="ORF">CWI75_03765</name>
</gene>
<proteinExistence type="predicted"/>
<protein>
    <submittedName>
        <fullName evidence="2">Uncharacterized protein</fullName>
    </submittedName>
</protein>
<keyword evidence="1" id="KW-1133">Transmembrane helix</keyword>
<dbReference type="InterPro" id="IPR045466">
    <property type="entry name" value="DUF6498"/>
</dbReference>
<dbReference type="AlphaFoldDB" id="A0A2N5Y508"/>
<reference evidence="3" key="1">
    <citation type="submission" date="2017-11" db="EMBL/GenBank/DDBJ databases">
        <title>The draft genome sequence of Chromatocurvus sp. F02.</title>
        <authorList>
            <person name="Du Z.-J."/>
            <person name="Chang Y.-Q."/>
        </authorList>
    </citation>
    <scope>NUCLEOTIDE SEQUENCE [LARGE SCALE GENOMIC DNA]</scope>
    <source>
        <strain evidence="3">F02</strain>
    </source>
</reference>
<evidence type="ECO:0000256" key="1">
    <source>
        <dbReference type="SAM" id="Phobius"/>
    </source>
</evidence>
<keyword evidence="1" id="KW-0472">Membrane</keyword>
<keyword evidence="3" id="KW-1185">Reference proteome</keyword>
<evidence type="ECO:0000313" key="3">
    <source>
        <dbReference type="Proteomes" id="UP000234845"/>
    </source>
</evidence>
<accession>A0A2N5Y508</accession>
<feature type="transmembrane region" description="Helical" evidence="1">
    <location>
        <begin position="75"/>
        <end position="98"/>
    </location>
</feature>
<evidence type="ECO:0000313" key="2">
    <source>
        <dbReference type="EMBL" id="PLW83483.1"/>
    </source>
</evidence>
<feature type="transmembrane region" description="Helical" evidence="1">
    <location>
        <begin position="43"/>
        <end position="63"/>
    </location>
</feature>
<keyword evidence="1" id="KW-0812">Transmembrane</keyword>
<dbReference type="Pfam" id="PF20108">
    <property type="entry name" value="DUF6498"/>
    <property type="match status" value="1"/>
</dbReference>
<dbReference type="Proteomes" id="UP000234845">
    <property type="component" value="Unassembled WGS sequence"/>
</dbReference>
<feature type="transmembrane region" description="Helical" evidence="1">
    <location>
        <begin position="154"/>
        <end position="171"/>
    </location>
</feature>
<organism evidence="2 3">
    <name type="scientific">Kineobactrum sediminis</name>
    <dbReference type="NCBI Taxonomy" id="1905677"/>
    <lineage>
        <taxon>Bacteria</taxon>
        <taxon>Pseudomonadati</taxon>
        <taxon>Pseudomonadota</taxon>
        <taxon>Gammaproteobacteria</taxon>
        <taxon>Cellvibrionales</taxon>
        <taxon>Halieaceae</taxon>
        <taxon>Kineobactrum</taxon>
    </lineage>
</organism>
<name>A0A2N5Y508_9GAMM</name>
<sequence length="217" mass="24364">MNTGANARELIMSTTLALPALVAVNLLPLTGVVLLNWSVFDVLLLYWAENLIIGGFNVARLWVLFRRCDDRSVLWLMPFFLLHYGLFTFGHLLALLAFSQLQNGAWGEMSTVFAASFLALAVSHGISFFAYFLGRQEYQHVTHSQLMIAPYQRVMVLHVTILVGGLAVMWLGQPLFALALLVLLKIGIDVTTHVAEHRRLQSPAEAAPEVFRRWNNE</sequence>
<feature type="transmembrane region" description="Helical" evidence="1">
    <location>
        <begin position="16"/>
        <end position="37"/>
    </location>
</feature>
<dbReference type="EMBL" id="PKLZ01000002">
    <property type="protein sequence ID" value="PLW83483.1"/>
    <property type="molecule type" value="Genomic_DNA"/>
</dbReference>
<comment type="caution">
    <text evidence="2">The sequence shown here is derived from an EMBL/GenBank/DDBJ whole genome shotgun (WGS) entry which is preliminary data.</text>
</comment>
<feature type="transmembrane region" description="Helical" evidence="1">
    <location>
        <begin position="110"/>
        <end position="133"/>
    </location>
</feature>